<evidence type="ECO:0000313" key="2">
    <source>
        <dbReference type="EMBL" id="VAX26219.1"/>
    </source>
</evidence>
<gene>
    <name evidence="2" type="ORF">MNBD_NITROSPINAE02-829</name>
</gene>
<evidence type="ECO:0000259" key="1">
    <source>
        <dbReference type="SMART" id="SM00460"/>
    </source>
</evidence>
<organism evidence="2">
    <name type="scientific">hydrothermal vent metagenome</name>
    <dbReference type="NCBI Taxonomy" id="652676"/>
    <lineage>
        <taxon>unclassified sequences</taxon>
        <taxon>metagenomes</taxon>
        <taxon>ecological metagenomes</taxon>
    </lineage>
</organism>
<proteinExistence type="predicted"/>
<dbReference type="SUPFAM" id="SSF54001">
    <property type="entry name" value="Cysteine proteinases"/>
    <property type="match status" value="1"/>
</dbReference>
<dbReference type="Gene3D" id="3.10.620.30">
    <property type="match status" value="1"/>
</dbReference>
<protein>
    <recommendedName>
        <fullName evidence="1">Transglutaminase-like domain-containing protein</fullName>
    </recommendedName>
</protein>
<dbReference type="AlphaFoldDB" id="A0A3B1C7P5"/>
<name>A0A3B1C7P5_9ZZZZ</name>
<feature type="domain" description="Transglutaminase-like" evidence="1">
    <location>
        <begin position="399"/>
        <end position="460"/>
    </location>
</feature>
<accession>A0A3B1C7P5</accession>
<dbReference type="Pfam" id="PF01841">
    <property type="entry name" value="Transglut_core"/>
    <property type="match status" value="1"/>
</dbReference>
<dbReference type="PANTHER" id="PTHR33490">
    <property type="entry name" value="BLR5614 PROTEIN-RELATED"/>
    <property type="match status" value="1"/>
</dbReference>
<dbReference type="SMART" id="SM00460">
    <property type="entry name" value="TGc"/>
    <property type="match status" value="1"/>
</dbReference>
<dbReference type="InterPro" id="IPR038765">
    <property type="entry name" value="Papain-like_cys_pep_sf"/>
</dbReference>
<reference evidence="2" key="1">
    <citation type="submission" date="2018-06" db="EMBL/GenBank/DDBJ databases">
        <authorList>
            <person name="Zhirakovskaya E."/>
        </authorList>
    </citation>
    <scope>NUCLEOTIDE SEQUENCE</scope>
</reference>
<dbReference type="EMBL" id="UOGE01000119">
    <property type="protein sequence ID" value="VAX26219.1"/>
    <property type="molecule type" value="Genomic_DNA"/>
</dbReference>
<dbReference type="PANTHER" id="PTHR33490:SF3">
    <property type="entry name" value="CONSERVED INTEGRAL MEMBRANE PROTEIN"/>
    <property type="match status" value="1"/>
</dbReference>
<dbReference type="InterPro" id="IPR002931">
    <property type="entry name" value="Transglutaminase-like"/>
</dbReference>
<sequence length="498" mass="55602">MNKSFGRNLIFLIIFFITTTSAATISAEMAPEWLSRKYSETVSEEWMNVKFGGRKIGFSFSKTEKGKDGYLLTSRAVIRLEIMGQKQDLSFSRSFHLDSKKRPLGFISIMKMGTQRQQTFGVINDNILKLAITGVAGTVNTTQKLKKGIKFLDTLGFVLADRLAEGTRLTIPVYLVELRTSDFVKLEVKEKKTMEIDGNRVEVFVVDIMVQGFVSRAYVTREGVTLREEQTLLGMVSERTTEKDALSFAASGAVPVSSLITFSLIKPDRPVPNPTLLKELIITMGGVKRAESLPVDYRQTTDKPFWEKDAGGKRKLLIPMTIRKSTPAGGVEISYVSNKEKEHLKATPEIQSDNRLIKREAKKIIGGEKEAWKAAIKINRWVYSNVEKELVDSFTAIDVLHSKKGECQSHSNLFAAFARSVGIPTKIASGIVYSEVNQGFFYHAWPEVYVGQWVAMDPTLGQDVADVTHIKLSEGGVESQLKLIKFIGKISVSVDSYK</sequence>